<evidence type="ECO:0000313" key="6">
    <source>
        <dbReference type="Proteomes" id="UP000240608"/>
    </source>
</evidence>
<dbReference type="Gene3D" id="2.60.40.790">
    <property type="match status" value="1"/>
</dbReference>
<reference evidence="4" key="4">
    <citation type="submission" date="2024-05" db="EMBL/GenBank/DDBJ databases">
        <authorList>
            <person name="Sun Q."/>
            <person name="Zhou Y."/>
        </authorList>
    </citation>
    <scope>NUCLEOTIDE SEQUENCE</scope>
    <source>
        <strain evidence="4">CGMCC 1.10832</strain>
    </source>
</reference>
<evidence type="ECO:0000313" key="4">
    <source>
        <dbReference type="EMBL" id="GGC28630.1"/>
    </source>
</evidence>
<dbReference type="Pfam" id="PF00011">
    <property type="entry name" value="HSP20"/>
    <property type="match status" value="1"/>
</dbReference>
<comment type="caution">
    <text evidence="5">The sequence shown here is derived from an EMBL/GenBank/DDBJ whole genome shotgun (WGS) entry which is preliminary data.</text>
</comment>
<sequence>MNLLNNKELLRNLLIQGDQLNTLSGGVSQVTMDVRKQEDGFAITVHAPGISAEHLKVISDVRSLQIYATLSGFDEGSTPAILPVFYRKLDLPIFANTDDIEAVYHESNLEIFIPIGRNNTGNKKEIEIKQI</sequence>
<reference evidence="4" key="1">
    <citation type="journal article" date="2014" name="Int. J. Syst. Evol. Microbiol.">
        <title>Complete genome of a new Firmicutes species belonging to the dominant human colonic microbiota ('Ruminococcus bicirculans') reveals two chromosomes and a selective capacity to utilize plant glucans.</title>
        <authorList>
            <consortium name="NISC Comparative Sequencing Program"/>
            <person name="Wegmann U."/>
            <person name="Louis P."/>
            <person name="Goesmann A."/>
            <person name="Henrissat B."/>
            <person name="Duncan S.H."/>
            <person name="Flint H.J."/>
        </authorList>
    </citation>
    <scope>NUCLEOTIDE SEQUENCE</scope>
    <source>
        <strain evidence="4">CGMCC 1.10832</strain>
    </source>
</reference>
<evidence type="ECO:0000256" key="1">
    <source>
        <dbReference type="PROSITE-ProRule" id="PRU00285"/>
    </source>
</evidence>
<dbReference type="Proteomes" id="UP000636010">
    <property type="component" value="Unassembled WGS sequence"/>
</dbReference>
<dbReference type="EMBL" id="PYVU01000313">
    <property type="protein sequence ID" value="PTB91751.1"/>
    <property type="molecule type" value="Genomic_DNA"/>
</dbReference>
<protein>
    <recommendedName>
        <fullName evidence="3">SHSP domain-containing protein</fullName>
    </recommendedName>
</protein>
<dbReference type="CDD" id="cd00298">
    <property type="entry name" value="ACD_sHsps_p23-like"/>
    <property type="match status" value="1"/>
</dbReference>
<dbReference type="InterPro" id="IPR002068">
    <property type="entry name" value="A-crystallin/Hsp20_dom"/>
</dbReference>
<reference evidence="7" key="3">
    <citation type="journal article" date="2019" name="Int. J. Syst. Evol. Microbiol.">
        <title>The Global Catalogue of Microorganisms (GCM) 10K type strain sequencing project: providing services to taxonomists for standard genome sequencing and annotation.</title>
        <authorList>
            <consortium name="The Broad Institute Genomics Platform"/>
            <consortium name="The Broad Institute Genome Sequencing Center for Infectious Disease"/>
            <person name="Wu L."/>
            <person name="Ma J."/>
        </authorList>
    </citation>
    <scope>NUCLEOTIDE SEQUENCE [LARGE SCALE GENOMIC DNA]</scope>
    <source>
        <strain evidence="7">CGMCC 1.10832</strain>
    </source>
</reference>
<accession>A0A2T4DD31</accession>
<dbReference type="Proteomes" id="UP000240608">
    <property type="component" value="Unassembled WGS sequence"/>
</dbReference>
<evidence type="ECO:0000259" key="3">
    <source>
        <dbReference type="PROSITE" id="PS01031"/>
    </source>
</evidence>
<proteinExistence type="inferred from homology"/>
<dbReference type="InterPro" id="IPR008978">
    <property type="entry name" value="HSP20-like_chaperone"/>
</dbReference>
<dbReference type="SUPFAM" id="SSF49764">
    <property type="entry name" value="HSP20-like chaperones"/>
    <property type="match status" value="1"/>
</dbReference>
<dbReference type="PROSITE" id="PS01031">
    <property type="entry name" value="SHSP"/>
    <property type="match status" value="1"/>
</dbReference>
<evidence type="ECO:0000313" key="7">
    <source>
        <dbReference type="Proteomes" id="UP000636010"/>
    </source>
</evidence>
<organism evidence="5 6">
    <name type="scientific">Marivirga lumbricoides</name>
    <dbReference type="NCBI Taxonomy" id="1046115"/>
    <lineage>
        <taxon>Bacteria</taxon>
        <taxon>Pseudomonadati</taxon>
        <taxon>Bacteroidota</taxon>
        <taxon>Cytophagia</taxon>
        <taxon>Cytophagales</taxon>
        <taxon>Marivirgaceae</taxon>
        <taxon>Marivirga</taxon>
    </lineage>
</organism>
<comment type="similarity">
    <text evidence="1 2">Belongs to the small heat shock protein (HSP20) family.</text>
</comment>
<feature type="domain" description="SHSP" evidence="3">
    <location>
        <begin position="21"/>
        <end position="131"/>
    </location>
</feature>
<keyword evidence="7" id="KW-1185">Reference proteome</keyword>
<name>A0A2T4DD31_9BACT</name>
<dbReference type="RefSeq" id="WP_188461366.1">
    <property type="nucleotide sequence ID" value="NZ_BAABHU010000003.1"/>
</dbReference>
<dbReference type="EMBL" id="BMEC01000003">
    <property type="protein sequence ID" value="GGC28630.1"/>
    <property type="molecule type" value="Genomic_DNA"/>
</dbReference>
<evidence type="ECO:0000256" key="2">
    <source>
        <dbReference type="RuleBase" id="RU003616"/>
    </source>
</evidence>
<reference evidence="5 6" key="2">
    <citation type="submission" date="2018-03" db="EMBL/GenBank/DDBJ databases">
        <title>Cross-interface Injection: A General Nanoliter Liquid Handling Method Applied to Single Cells Genome Amplification Automated Nanoliter Liquid Handling Applied to Single Cell Multiple Displacement Amplification.</title>
        <authorList>
            <person name="Yun J."/>
            <person name="Xu P."/>
            <person name="Xu J."/>
            <person name="Dai X."/>
            <person name="Wang Y."/>
            <person name="Zheng X."/>
            <person name="Cao C."/>
            <person name="Yi Q."/>
            <person name="Zhu Y."/>
            <person name="Wang L."/>
            <person name="Dong Z."/>
            <person name="Huang Y."/>
            <person name="Huang L."/>
            <person name="Du W."/>
        </authorList>
    </citation>
    <scope>NUCLEOTIDE SEQUENCE [LARGE SCALE GENOMIC DNA]</scope>
    <source>
        <strain evidence="5 6">Z-D1-2</strain>
    </source>
</reference>
<evidence type="ECO:0000313" key="5">
    <source>
        <dbReference type="EMBL" id="PTB91751.1"/>
    </source>
</evidence>
<dbReference type="AlphaFoldDB" id="A0A2T4DD31"/>
<gene>
    <name evidence="5" type="ORF">C9994_15025</name>
    <name evidence="4" type="ORF">GCM10011506_12470</name>
</gene>